<dbReference type="InParanoid" id="D7DQR4"/>
<name>D7DQR4_METV3</name>
<dbReference type="Proteomes" id="UP000007722">
    <property type="component" value="Chromosome"/>
</dbReference>
<evidence type="ECO:0000313" key="2">
    <source>
        <dbReference type="Proteomes" id="UP000007722"/>
    </source>
</evidence>
<protein>
    <submittedName>
        <fullName evidence="1">Uncharacterized protein</fullName>
    </submittedName>
</protein>
<sequence length="156" mass="18072">MHYNINKKIIPLCENLILLDIGNYLISDNFKKLLDKFGIADVWSILKRYIISQDRCVILHPGYPGYDEIALIYFLSITAENVDIVSLNFIEQILVDFTKYSPEKKDFTKVGKCLVDLGYDKKDVKSILSKISYSNKLEKIVKRKLIFFINVLKSSI</sequence>
<reference evidence="1 2" key="1">
    <citation type="submission" date="2010-05" db="EMBL/GenBank/DDBJ databases">
        <title>Complete sequence of Methanococcus voltae A3.</title>
        <authorList>
            <consortium name="US DOE Joint Genome Institute"/>
            <person name="Lucas S."/>
            <person name="Copeland A."/>
            <person name="Lapidus A."/>
            <person name="Cheng J.-F."/>
            <person name="Bruce D."/>
            <person name="Goodwin L."/>
            <person name="Pitluck S."/>
            <person name="Lowry S."/>
            <person name="Clum A."/>
            <person name="Land M."/>
            <person name="Hauser L."/>
            <person name="Kyrpides N."/>
            <person name="Mikhailova N."/>
            <person name="Whitman W.B."/>
            <person name="Woyke T."/>
        </authorList>
    </citation>
    <scope>NUCLEOTIDE SEQUENCE [LARGE SCALE GENOMIC DNA]</scope>
    <source>
        <strain evidence="2">ATCC BAA-1334 / A3</strain>
    </source>
</reference>
<accession>D7DQR4</accession>
<evidence type="ECO:0000313" key="1">
    <source>
        <dbReference type="EMBL" id="ADI37191.1"/>
    </source>
</evidence>
<dbReference type="KEGG" id="mvo:Mvol_1536"/>
<dbReference type="STRING" id="456320.Mvol_1536"/>
<dbReference type="EMBL" id="CP002057">
    <property type="protein sequence ID" value="ADI37191.1"/>
    <property type="molecule type" value="Genomic_DNA"/>
</dbReference>
<dbReference type="HOGENOM" id="CLU_1682732_0_0_2"/>
<keyword evidence="2" id="KW-1185">Reference proteome</keyword>
<organism evidence="1 2">
    <name type="scientific">Methanococcus voltae (strain ATCC BAA-1334 / A3)</name>
    <dbReference type="NCBI Taxonomy" id="456320"/>
    <lineage>
        <taxon>Archaea</taxon>
        <taxon>Methanobacteriati</taxon>
        <taxon>Methanobacteriota</taxon>
        <taxon>Methanomada group</taxon>
        <taxon>Methanococci</taxon>
        <taxon>Methanococcales</taxon>
        <taxon>Methanococcaceae</taxon>
        <taxon>Methanococcus</taxon>
    </lineage>
</organism>
<gene>
    <name evidence="1" type="ordered locus">Mvol_1536</name>
</gene>
<proteinExistence type="predicted"/>
<dbReference type="AlphaFoldDB" id="D7DQR4"/>